<comment type="caution">
    <text evidence="2">The sequence shown here is derived from an EMBL/GenBank/DDBJ whole genome shotgun (WGS) entry which is preliminary data.</text>
</comment>
<feature type="domain" description="PH" evidence="1">
    <location>
        <begin position="1"/>
        <end position="90"/>
    </location>
</feature>
<dbReference type="SUPFAM" id="SSF50729">
    <property type="entry name" value="PH domain-like"/>
    <property type="match status" value="1"/>
</dbReference>
<name>A0ABD2Q3S3_9PLAT</name>
<proteinExistence type="predicted"/>
<sequence>MVCFGSYSWSSLLLHCEFLTFIDHINRQSKEKITKGERRGCVKLKSAQIGIDNEDDSTFTITVDHKTFHFQAQNADERQRWLDALQEVRDHHTHTNSFIQTQTKNLHIVDNSLADFERRIVEADVYLRLLVEQHHVRFFNLLYLLCLKALVQQSKQIGHNSQISDLLAKLIGIIENVKHTISCLQKAKENALAVVPTNHSNMNQSVDHGKHPSFQFTGWFLA</sequence>
<dbReference type="InterPro" id="IPR011993">
    <property type="entry name" value="PH-like_dom_sf"/>
</dbReference>
<dbReference type="Gene3D" id="2.30.29.30">
    <property type="entry name" value="Pleckstrin-homology domain (PH domain)/Phosphotyrosine-binding domain (PTB)"/>
    <property type="match status" value="1"/>
</dbReference>
<keyword evidence="3" id="KW-1185">Reference proteome</keyword>
<dbReference type="Pfam" id="PF00169">
    <property type="entry name" value="PH"/>
    <property type="match status" value="1"/>
</dbReference>
<organism evidence="2 3">
    <name type="scientific">Cichlidogyrus casuarinus</name>
    <dbReference type="NCBI Taxonomy" id="1844966"/>
    <lineage>
        <taxon>Eukaryota</taxon>
        <taxon>Metazoa</taxon>
        <taxon>Spiralia</taxon>
        <taxon>Lophotrochozoa</taxon>
        <taxon>Platyhelminthes</taxon>
        <taxon>Monogenea</taxon>
        <taxon>Monopisthocotylea</taxon>
        <taxon>Dactylogyridea</taxon>
        <taxon>Ancyrocephalidae</taxon>
        <taxon>Cichlidogyrus</taxon>
    </lineage>
</organism>
<protein>
    <recommendedName>
        <fullName evidence="1">PH domain-containing protein</fullName>
    </recommendedName>
</protein>
<dbReference type="SMART" id="SM00233">
    <property type="entry name" value="PH"/>
    <property type="match status" value="1"/>
</dbReference>
<dbReference type="AlphaFoldDB" id="A0ABD2Q3S3"/>
<dbReference type="PROSITE" id="PS50003">
    <property type="entry name" value="PH_DOMAIN"/>
    <property type="match status" value="1"/>
</dbReference>
<accession>A0ABD2Q3S3</accession>
<dbReference type="InterPro" id="IPR001849">
    <property type="entry name" value="PH_domain"/>
</dbReference>
<dbReference type="EMBL" id="JBJKFK010001323">
    <property type="protein sequence ID" value="KAL3313376.1"/>
    <property type="molecule type" value="Genomic_DNA"/>
</dbReference>
<reference evidence="2 3" key="1">
    <citation type="submission" date="2024-11" db="EMBL/GenBank/DDBJ databases">
        <title>Adaptive evolution of stress response genes in parasites aligns with host niche diversity.</title>
        <authorList>
            <person name="Hahn C."/>
            <person name="Resl P."/>
        </authorList>
    </citation>
    <scope>NUCLEOTIDE SEQUENCE [LARGE SCALE GENOMIC DNA]</scope>
    <source>
        <strain evidence="2">EGGRZ-B1_66</strain>
        <tissue evidence="2">Body</tissue>
    </source>
</reference>
<dbReference type="Proteomes" id="UP001626550">
    <property type="component" value="Unassembled WGS sequence"/>
</dbReference>
<evidence type="ECO:0000313" key="3">
    <source>
        <dbReference type="Proteomes" id="UP001626550"/>
    </source>
</evidence>
<evidence type="ECO:0000313" key="2">
    <source>
        <dbReference type="EMBL" id="KAL3313376.1"/>
    </source>
</evidence>
<gene>
    <name evidence="2" type="ORF">Ciccas_008017</name>
</gene>
<evidence type="ECO:0000259" key="1">
    <source>
        <dbReference type="PROSITE" id="PS50003"/>
    </source>
</evidence>